<evidence type="ECO:0000313" key="2">
    <source>
        <dbReference type="EMBL" id="KHN84634.1"/>
    </source>
</evidence>
<comment type="caution">
    <text evidence="2">The sequence shown here is derived from an EMBL/GenBank/DDBJ whole genome shotgun (WGS) entry which is preliminary data.</text>
</comment>
<proteinExistence type="predicted"/>
<organism evidence="2 3">
    <name type="scientific">Toxocara canis</name>
    <name type="common">Canine roundworm</name>
    <dbReference type="NCBI Taxonomy" id="6265"/>
    <lineage>
        <taxon>Eukaryota</taxon>
        <taxon>Metazoa</taxon>
        <taxon>Ecdysozoa</taxon>
        <taxon>Nematoda</taxon>
        <taxon>Chromadorea</taxon>
        <taxon>Rhabditida</taxon>
        <taxon>Spirurina</taxon>
        <taxon>Ascaridomorpha</taxon>
        <taxon>Ascaridoidea</taxon>
        <taxon>Toxocaridae</taxon>
        <taxon>Toxocara</taxon>
    </lineage>
</organism>
<dbReference type="GO" id="GO:0005096">
    <property type="term" value="F:GTPase activator activity"/>
    <property type="evidence" value="ECO:0007669"/>
    <property type="project" value="TreeGrafter"/>
</dbReference>
<dbReference type="PANTHER" id="PTHR47219">
    <property type="entry name" value="RAB GTPASE-ACTIVATING PROTEIN 1-LIKE"/>
    <property type="match status" value="1"/>
</dbReference>
<dbReference type="SUPFAM" id="SSF47923">
    <property type="entry name" value="Ypt/Rab-GAP domain of gyp1p"/>
    <property type="match status" value="1"/>
</dbReference>
<feature type="region of interest" description="Disordered" evidence="1">
    <location>
        <begin position="316"/>
        <end position="344"/>
    </location>
</feature>
<protein>
    <submittedName>
        <fullName evidence="2">TBC1 domain family member 2B</fullName>
    </submittedName>
</protein>
<dbReference type="STRING" id="6265.A0A0B2VTE1"/>
<name>A0A0B2VTE1_TOXCA</name>
<dbReference type="OrthoDB" id="294251at2759"/>
<dbReference type="Proteomes" id="UP000031036">
    <property type="component" value="Unassembled WGS sequence"/>
</dbReference>
<dbReference type="InterPro" id="IPR050302">
    <property type="entry name" value="Rab_GAP_TBC_domain"/>
</dbReference>
<evidence type="ECO:0000313" key="3">
    <source>
        <dbReference type="Proteomes" id="UP000031036"/>
    </source>
</evidence>
<dbReference type="GO" id="GO:0031267">
    <property type="term" value="F:small GTPase binding"/>
    <property type="evidence" value="ECO:0007669"/>
    <property type="project" value="TreeGrafter"/>
</dbReference>
<dbReference type="InterPro" id="IPR036322">
    <property type="entry name" value="WD40_repeat_dom_sf"/>
</dbReference>
<evidence type="ECO:0000256" key="1">
    <source>
        <dbReference type="SAM" id="MobiDB-lite"/>
    </source>
</evidence>
<dbReference type="SUPFAM" id="SSF50978">
    <property type="entry name" value="WD40 repeat-like"/>
    <property type="match status" value="1"/>
</dbReference>
<dbReference type="EMBL" id="JPKZ01000907">
    <property type="protein sequence ID" value="KHN84634.1"/>
    <property type="molecule type" value="Genomic_DNA"/>
</dbReference>
<sequence length="660" mass="73207">MIRIWDCFLLEGPKVLFRFAVALLSIHESEVLQRTDTISVMKVLKASVRLTYDYEGLFNLAFDSTQPFPSRAEIEQKQRAYLTVLQERLNRRQQLRSCLNTMPSTSRNDGLVMELIAFCGGREGSGFICSGNQTKGIVSRLNVSDNTSTLQKLELEFDCRILSMTVPNGNTAFMSLLSAYIVALEINESNLEILWELKLSDVALKLLHHEDRLYAALANGTLTVIEKVTELVPSELELYHLPIGAAPISDVAVVEDTLHLAVACKVVVLSIPKPSLSDLDERQEMEITAILFVHEQVWIGTNDGYLIIYYVKNSDSNEMSRSPNAPRKQKYPAGRRLSPKSGSVSDIQQMPTYYIPTESETRHDEKVSVAEYPAAERKARKVSLFIDQSTKRYSAIRKNSNELTVEAKRASTMLSNSQVSRPLSLDINQPGSSNNLVDQAEMRKRMCLVANHRLSCDSAVSVFSSDENNENGPLSTVQKPRFSMFSVAGEDELNGNCERSVRHRLVRSATVPSRTFDPSSLSSNVSMEYDDLFELYSEVDGAVPSASSVIVRQTSLPLSPLQPMQCSGGIPSTSASIEPKTMSVDSVPTVLSPAASTSSKQTTDAWQTFHDSTFKLRRKDLDFEETLASSPLDGIEVRVRCSSDFAANTSDVSDESENNA</sequence>
<keyword evidence="3" id="KW-1185">Reference proteome</keyword>
<accession>A0A0B2VTE1</accession>
<dbReference type="InterPro" id="IPR035969">
    <property type="entry name" value="Rab-GAP_TBC_sf"/>
</dbReference>
<gene>
    <name evidence="2" type="primary">Tbc1d2b</name>
    <name evidence="2" type="ORF">Tcan_06739</name>
</gene>
<dbReference type="Gene3D" id="1.10.472.80">
    <property type="entry name" value="Ypt/Rab-GAP domain of gyp1p, domain 3"/>
    <property type="match status" value="1"/>
</dbReference>
<dbReference type="PANTHER" id="PTHR47219:SF20">
    <property type="entry name" value="TBC1 DOMAIN FAMILY MEMBER 2B"/>
    <property type="match status" value="1"/>
</dbReference>
<reference evidence="2 3" key="1">
    <citation type="submission" date="2014-11" db="EMBL/GenBank/DDBJ databases">
        <title>Genetic blueprint of the zoonotic pathogen Toxocara canis.</title>
        <authorList>
            <person name="Zhu X.-Q."/>
            <person name="Korhonen P.K."/>
            <person name="Cai H."/>
            <person name="Young N.D."/>
            <person name="Nejsum P."/>
            <person name="von Samson-Himmelstjerna G."/>
            <person name="Boag P.R."/>
            <person name="Tan P."/>
            <person name="Li Q."/>
            <person name="Min J."/>
            <person name="Yang Y."/>
            <person name="Wang X."/>
            <person name="Fang X."/>
            <person name="Hall R.S."/>
            <person name="Hofmann A."/>
            <person name="Sternberg P.W."/>
            <person name="Jex A.R."/>
            <person name="Gasser R.B."/>
        </authorList>
    </citation>
    <scope>NUCLEOTIDE SEQUENCE [LARGE SCALE GENOMIC DNA]</scope>
    <source>
        <strain evidence="2">PN_DK_2014</strain>
    </source>
</reference>
<dbReference type="AlphaFoldDB" id="A0A0B2VTE1"/>